<dbReference type="Pfam" id="PF13921">
    <property type="entry name" value="Myb_DNA-bind_6"/>
    <property type="match status" value="1"/>
</dbReference>
<dbReference type="Proteomes" id="UP000186804">
    <property type="component" value="Unassembled WGS sequence"/>
</dbReference>
<dbReference type="PANTHER" id="PTHR45614">
    <property type="entry name" value="MYB PROTEIN-RELATED"/>
    <property type="match status" value="1"/>
</dbReference>
<evidence type="ECO:0000256" key="1">
    <source>
        <dbReference type="SAM" id="MobiDB-lite"/>
    </source>
</evidence>
<evidence type="ECO:0000259" key="3">
    <source>
        <dbReference type="PROSITE" id="PS51294"/>
    </source>
</evidence>
<dbReference type="InterPro" id="IPR017930">
    <property type="entry name" value="Myb_dom"/>
</dbReference>
<dbReference type="OrthoDB" id="330397at2759"/>
<feature type="domain" description="Myb-like" evidence="2">
    <location>
        <begin position="1"/>
        <end position="54"/>
    </location>
</feature>
<dbReference type="PROSITE" id="PS51294">
    <property type="entry name" value="HTH_MYB"/>
    <property type="match status" value="2"/>
</dbReference>
<dbReference type="VEuPathDB" id="CryptoDB:cand_006080"/>
<dbReference type="PANTHER" id="PTHR45614:SF25">
    <property type="entry name" value="MYB PROTEIN"/>
    <property type="match status" value="1"/>
</dbReference>
<dbReference type="GO" id="GO:0000981">
    <property type="term" value="F:DNA-binding transcription factor activity, RNA polymerase II-specific"/>
    <property type="evidence" value="ECO:0007669"/>
    <property type="project" value="TreeGrafter"/>
</dbReference>
<dbReference type="GO" id="GO:0005634">
    <property type="term" value="C:nucleus"/>
    <property type="evidence" value="ECO:0007669"/>
    <property type="project" value="TreeGrafter"/>
</dbReference>
<dbReference type="EMBL" id="LRBS01000067">
    <property type="protein sequence ID" value="OII76210.1"/>
    <property type="molecule type" value="Genomic_DNA"/>
</dbReference>
<dbReference type="RefSeq" id="XP_067068056.1">
    <property type="nucleotide sequence ID" value="XM_067210849.1"/>
</dbReference>
<sequence length="396" mass="45158">MPQEPWSPEEDELLYQLVQRLGSSSWSEIAKLLNSTLNVSRLAKQCRERWISHVDPRIRRGDWSLSEDHFILYQQSLWGNRWADIARHLPGRTTHAVKNRYHQLQRLINQGKTKIEDIFNAPLINVVPHYLQSSSNLKQENRKDTSTLITRSKRVSKKRKNIYSEVHWNSASINQEYLSDYIYSSPIQPNLLPNEPRELQLSFTNNSGERSDIFSIKQNSQLLTAKLETDEPDKSCEKDETNKSDDSLDICSTNLSPNQKNSPCLLLQEMSAAELLGNDIGVYPVTPPLTAIIAEQGKTLSIIEPSTCDSNSGHDFTSKVEYQSPAPSANNITPQLTQVISSLLDDNQLYPDMSFCEANWYPWSDYSSVWDSNAVQRLLDTGGGIDQYFHCFSDTQ</sequence>
<dbReference type="GO" id="GO:0000978">
    <property type="term" value="F:RNA polymerase II cis-regulatory region sequence-specific DNA binding"/>
    <property type="evidence" value="ECO:0007669"/>
    <property type="project" value="TreeGrafter"/>
</dbReference>
<dbReference type="CDD" id="cd00167">
    <property type="entry name" value="SANT"/>
    <property type="match status" value="2"/>
</dbReference>
<evidence type="ECO:0000313" key="5">
    <source>
        <dbReference type="Proteomes" id="UP000186804"/>
    </source>
</evidence>
<feature type="domain" description="HTH myb-type" evidence="3">
    <location>
        <begin position="59"/>
        <end position="109"/>
    </location>
</feature>
<feature type="domain" description="HTH myb-type" evidence="3">
    <location>
        <begin position="1"/>
        <end position="58"/>
    </location>
</feature>
<feature type="domain" description="Myb-like" evidence="2">
    <location>
        <begin position="55"/>
        <end position="105"/>
    </location>
</feature>
<keyword evidence="5" id="KW-1185">Reference proteome</keyword>
<name>A0A1J4MPM1_9CRYT</name>
<feature type="compositionally biased region" description="Basic and acidic residues" evidence="1">
    <location>
        <begin position="229"/>
        <end position="246"/>
    </location>
</feature>
<proteinExistence type="predicted"/>
<dbReference type="SUPFAM" id="SSF46689">
    <property type="entry name" value="Homeodomain-like"/>
    <property type="match status" value="1"/>
</dbReference>
<comment type="caution">
    <text evidence="4">The sequence shown here is derived from an EMBL/GenBank/DDBJ whole genome shotgun (WGS) entry which is preliminary data.</text>
</comment>
<dbReference type="InterPro" id="IPR009057">
    <property type="entry name" value="Homeodomain-like_sf"/>
</dbReference>
<gene>
    <name evidence="4" type="ORF">cand_006080</name>
</gene>
<protein>
    <submittedName>
        <fullName evidence="4">MYB-like DNA-binding domain-containing protein</fullName>
    </submittedName>
</protein>
<dbReference type="AlphaFoldDB" id="A0A1J4MPM1"/>
<dbReference type="InterPro" id="IPR001005">
    <property type="entry name" value="SANT/Myb"/>
</dbReference>
<dbReference type="GeneID" id="92364793"/>
<accession>A0A1J4MPM1</accession>
<keyword evidence="4" id="KW-0238">DNA-binding</keyword>
<evidence type="ECO:0000259" key="2">
    <source>
        <dbReference type="PROSITE" id="PS50090"/>
    </source>
</evidence>
<evidence type="ECO:0000313" key="4">
    <source>
        <dbReference type="EMBL" id="OII76210.1"/>
    </source>
</evidence>
<dbReference type="Gene3D" id="1.10.10.60">
    <property type="entry name" value="Homeodomain-like"/>
    <property type="match status" value="2"/>
</dbReference>
<dbReference type="SMART" id="SM00717">
    <property type="entry name" value="SANT"/>
    <property type="match status" value="2"/>
</dbReference>
<dbReference type="PROSITE" id="PS50090">
    <property type="entry name" value="MYB_LIKE"/>
    <property type="match status" value="2"/>
</dbReference>
<organism evidence="4 5">
    <name type="scientific">Cryptosporidium andersoni</name>
    <dbReference type="NCBI Taxonomy" id="117008"/>
    <lineage>
        <taxon>Eukaryota</taxon>
        <taxon>Sar</taxon>
        <taxon>Alveolata</taxon>
        <taxon>Apicomplexa</taxon>
        <taxon>Conoidasida</taxon>
        <taxon>Coccidia</taxon>
        <taxon>Eucoccidiorida</taxon>
        <taxon>Eimeriorina</taxon>
        <taxon>Cryptosporidiidae</taxon>
        <taxon>Cryptosporidium</taxon>
    </lineage>
</organism>
<feature type="region of interest" description="Disordered" evidence="1">
    <location>
        <begin position="229"/>
        <end position="248"/>
    </location>
</feature>
<reference evidence="4 5" key="1">
    <citation type="submission" date="2016-10" db="EMBL/GenBank/DDBJ databases">
        <title>Reductive evolution of mitochondrial metabolism and differential evolution of invasion-related proteins in Cryptosporidium.</title>
        <authorList>
            <person name="Liu S."/>
            <person name="Roellig D.M."/>
            <person name="Guo Y."/>
            <person name="Li N."/>
            <person name="Frace M.A."/>
            <person name="Tang K."/>
            <person name="Zhang L."/>
            <person name="Feng Y."/>
            <person name="Xiao L."/>
        </authorList>
    </citation>
    <scope>NUCLEOTIDE SEQUENCE [LARGE SCALE GENOMIC DNA]</scope>
    <source>
        <strain evidence="4">30847</strain>
    </source>
</reference>
<dbReference type="InterPro" id="IPR050560">
    <property type="entry name" value="MYB_TF"/>
</dbReference>